<accession>A0A6A5TU50</accession>
<dbReference type="Pfam" id="PF07250">
    <property type="entry name" value="Glyoxal_oxid_N"/>
    <property type="match status" value="1"/>
</dbReference>
<dbReference type="SUPFAM" id="SSF50965">
    <property type="entry name" value="Galactose oxidase, central domain"/>
    <property type="match status" value="1"/>
</dbReference>
<feature type="domain" description="Glyoxal oxidase N-terminal" evidence="1">
    <location>
        <begin position="6"/>
        <end position="167"/>
    </location>
</feature>
<evidence type="ECO:0000259" key="1">
    <source>
        <dbReference type="Pfam" id="PF07250"/>
    </source>
</evidence>
<sequence length="183" mass="20430">MGTNNSGRTYPLEGTQVLFPQYYPYTEPLGVLICGGKCWQPMWVIDNRVTIAPDAANLRWTIERVPSRRVTSSMATLPDGTFMILNSAETGEAGFSLAKELIRNALLYDSRKPKHRCISIMANTTFARTHRFEAILVSDGRVLVSGSDPQNKDSPQEYRVDQFLSPYLLDGRIQPQSTISVTG</sequence>
<dbReference type="PANTHER" id="PTHR32208">
    <property type="entry name" value="SECRETED PROTEIN-RELATED"/>
    <property type="match status" value="1"/>
</dbReference>
<dbReference type="EMBL" id="ML976995">
    <property type="protein sequence ID" value="KAF1955279.1"/>
    <property type="molecule type" value="Genomic_DNA"/>
</dbReference>
<dbReference type="Gene3D" id="2.130.10.80">
    <property type="entry name" value="Galactose oxidase/kelch, beta-propeller"/>
    <property type="match status" value="1"/>
</dbReference>
<dbReference type="AlphaFoldDB" id="A0A6A5TU50"/>
<dbReference type="Proteomes" id="UP000800035">
    <property type="component" value="Unassembled WGS sequence"/>
</dbReference>
<evidence type="ECO:0000313" key="2">
    <source>
        <dbReference type="EMBL" id="KAF1955279.1"/>
    </source>
</evidence>
<reference evidence="2" key="1">
    <citation type="journal article" date="2020" name="Stud. Mycol.">
        <title>101 Dothideomycetes genomes: a test case for predicting lifestyles and emergence of pathogens.</title>
        <authorList>
            <person name="Haridas S."/>
            <person name="Albert R."/>
            <person name="Binder M."/>
            <person name="Bloem J."/>
            <person name="Labutti K."/>
            <person name="Salamov A."/>
            <person name="Andreopoulos B."/>
            <person name="Baker S."/>
            <person name="Barry K."/>
            <person name="Bills G."/>
            <person name="Bluhm B."/>
            <person name="Cannon C."/>
            <person name="Castanera R."/>
            <person name="Culley D."/>
            <person name="Daum C."/>
            <person name="Ezra D."/>
            <person name="Gonzalez J."/>
            <person name="Henrissat B."/>
            <person name="Kuo A."/>
            <person name="Liang C."/>
            <person name="Lipzen A."/>
            <person name="Lutzoni F."/>
            <person name="Magnuson J."/>
            <person name="Mondo S."/>
            <person name="Nolan M."/>
            <person name="Ohm R."/>
            <person name="Pangilinan J."/>
            <person name="Park H.-J."/>
            <person name="Ramirez L."/>
            <person name="Alfaro M."/>
            <person name="Sun H."/>
            <person name="Tritt A."/>
            <person name="Yoshinaga Y."/>
            <person name="Zwiers L.-H."/>
            <person name="Turgeon B."/>
            <person name="Goodwin S."/>
            <person name="Spatafora J."/>
            <person name="Crous P."/>
            <person name="Grigoriev I."/>
        </authorList>
    </citation>
    <scope>NUCLEOTIDE SEQUENCE</scope>
    <source>
        <strain evidence="2">CBS 675.92</strain>
    </source>
</reference>
<name>A0A6A5TU50_9PLEO</name>
<dbReference type="InterPro" id="IPR037293">
    <property type="entry name" value="Gal_Oxidase_central_sf"/>
</dbReference>
<dbReference type="PANTHER" id="PTHR32208:SF105">
    <property type="entry name" value="COPPER RADICAL OXIDASE"/>
    <property type="match status" value="1"/>
</dbReference>
<proteinExistence type="predicted"/>
<keyword evidence="3" id="KW-1185">Reference proteome</keyword>
<evidence type="ECO:0000313" key="3">
    <source>
        <dbReference type="Proteomes" id="UP000800035"/>
    </source>
</evidence>
<dbReference type="OrthoDB" id="2019572at2759"/>
<dbReference type="InterPro" id="IPR009880">
    <property type="entry name" value="Glyoxal_oxidase_N"/>
</dbReference>
<protein>
    <recommendedName>
        <fullName evidence="1">Glyoxal oxidase N-terminal domain-containing protein</fullName>
    </recommendedName>
</protein>
<organism evidence="2 3">
    <name type="scientific">Byssothecium circinans</name>
    <dbReference type="NCBI Taxonomy" id="147558"/>
    <lineage>
        <taxon>Eukaryota</taxon>
        <taxon>Fungi</taxon>
        <taxon>Dikarya</taxon>
        <taxon>Ascomycota</taxon>
        <taxon>Pezizomycotina</taxon>
        <taxon>Dothideomycetes</taxon>
        <taxon>Pleosporomycetidae</taxon>
        <taxon>Pleosporales</taxon>
        <taxon>Massarineae</taxon>
        <taxon>Massarinaceae</taxon>
        <taxon>Byssothecium</taxon>
    </lineage>
</organism>
<gene>
    <name evidence="2" type="ORF">CC80DRAFT_594456</name>
</gene>
<dbReference type="InterPro" id="IPR011043">
    <property type="entry name" value="Gal_Oxase/kelch_b-propeller"/>
</dbReference>